<evidence type="ECO:0000256" key="1">
    <source>
        <dbReference type="ARBA" id="ARBA00001946"/>
    </source>
</evidence>
<evidence type="ECO:0000259" key="4">
    <source>
        <dbReference type="SMART" id="SM00990"/>
    </source>
</evidence>
<accession>A0A1H7V951</accession>
<dbReference type="GO" id="GO:0016788">
    <property type="term" value="F:hydrolase activity, acting on ester bonds"/>
    <property type="evidence" value="ECO:0007669"/>
    <property type="project" value="InterPro"/>
</dbReference>
<dbReference type="GeneID" id="90133057"/>
<comment type="cofactor">
    <cofactor evidence="1">
        <name>Mg(2+)</name>
        <dbReference type="ChEBI" id="CHEBI:18420"/>
    </cofactor>
</comment>
<dbReference type="RefSeq" id="WP_090920595.1">
    <property type="nucleotide sequence ID" value="NZ_CP016180.1"/>
</dbReference>
<dbReference type="Proteomes" id="UP000198883">
    <property type="component" value="Unassembled WGS sequence"/>
</dbReference>
<dbReference type="GO" id="GO:0004518">
    <property type="term" value="F:nuclease activity"/>
    <property type="evidence" value="ECO:0007669"/>
    <property type="project" value="UniProtKB-KW"/>
</dbReference>
<dbReference type="GO" id="GO:0003676">
    <property type="term" value="F:nucleic acid binding"/>
    <property type="evidence" value="ECO:0007669"/>
    <property type="project" value="InterPro"/>
</dbReference>
<name>A0A1H7V951_9PAST</name>
<reference evidence="6" key="1">
    <citation type="submission" date="2016-10" db="EMBL/GenBank/DDBJ databases">
        <authorList>
            <person name="Varghese N."/>
            <person name="Submissions S."/>
        </authorList>
    </citation>
    <scope>NUCLEOTIDE SEQUENCE [LARGE SCALE GENOMIC DNA]</scope>
    <source>
        <strain evidence="6">DSM 24204</strain>
    </source>
</reference>
<dbReference type="OrthoDB" id="6706702at2"/>
<evidence type="ECO:0000256" key="3">
    <source>
        <dbReference type="ARBA" id="ARBA00022801"/>
    </source>
</evidence>
<gene>
    <name evidence="5" type="ORF">SAMN05444853_10424</name>
</gene>
<protein>
    <submittedName>
        <fullName evidence="5">VRR-NUC domain-containing protein</fullName>
    </submittedName>
</protein>
<dbReference type="AlphaFoldDB" id="A0A1H7V951"/>
<keyword evidence="3" id="KW-0378">Hydrolase</keyword>
<evidence type="ECO:0000256" key="2">
    <source>
        <dbReference type="ARBA" id="ARBA00022722"/>
    </source>
</evidence>
<dbReference type="EMBL" id="FOBN01000004">
    <property type="protein sequence ID" value="SEM05793.1"/>
    <property type="molecule type" value="Genomic_DNA"/>
</dbReference>
<organism evidence="5 6">
    <name type="scientific">Phocoenobacter skyensis</name>
    <dbReference type="NCBI Taxonomy" id="97481"/>
    <lineage>
        <taxon>Bacteria</taxon>
        <taxon>Pseudomonadati</taxon>
        <taxon>Pseudomonadota</taxon>
        <taxon>Gammaproteobacteria</taxon>
        <taxon>Pasteurellales</taxon>
        <taxon>Pasteurellaceae</taxon>
        <taxon>Phocoenobacter</taxon>
    </lineage>
</organism>
<evidence type="ECO:0000313" key="5">
    <source>
        <dbReference type="EMBL" id="SEM05793.1"/>
    </source>
</evidence>
<evidence type="ECO:0000313" key="6">
    <source>
        <dbReference type="Proteomes" id="UP000198883"/>
    </source>
</evidence>
<dbReference type="InterPro" id="IPR011856">
    <property type="entry name" value="tRNA_endonuc-like_dom_sf"/>
</dbReference>
<dbReference type="STRING" id="97481.SAMN05444853_10424"/>
<dbReference type="InterPro" id="IPR014883">
    <property type="entry name" value="VRR_NUC"/>
</dbReference>
<keyword evidence="2" id="KW-0540">Nuclease</keyword>
<dbReference type="Gene3D" id="3.40.1350.10">
    <property type="match status" value="1"/>
</dbReference>
<feature type="domain" description="VRR-NUC" evidence="4">
    <location>
        <begin position="2"/>
        <end position="82"/>
    </location>
</feature>
<sequence>MLRERDIEKNLVDEVKNRGGIAYKFVSPGRANVPDRIVVLPNSRLIFVECKAPKQKPRAGQIREIERLRALGHRVEIIDSYEVDHLWQD</sequence>
<dbReference type="SMART" id="SM00990">
    <property type="entry name" value="VRR_NUC"/>
    <property type="match status" value="1"/>
</dbReference>
<proteinExistence type="predicted"/>